<dbReference type="PANTHER" id="PTHR34218:SF4">
    <property type="entry name" value="ACYL-HOMOSERINE LACTONE ACYLASE QUIP"/>
    <property type="match status" value="1"/>
</dbReference>
<evidence type="ECO:0000256" key="2">
    <source>
        <dbReference type="ARBA" id="ARBA00022801"/>
    </source>
</evidence>
<comment type="similarity">
    <text evidence="1">Belongs to the peptidase S45 family.</text>
</comment>
<dbReference type="Pfam" id="PF01804">
    <property type="entry name" value="Penicil_amidase"/>
    <property type="match status" value="1"/>
</dbReference>
<feature type="active site" description="Nucleophile" evidence="5">
    <location>
        <position position="267"/>
    </location>
</feature>
<dbReference type="CDD" id="cd03747">
    <property type="entry name" value="Ntn_PGA_like"/>
    <property type="match status" value="1"/>
</dbReference>
<comment type="subunit">
    <text evidence="4">Heterodimer of an alpha subunit and a beta subunit processed from the same precursor.</text>
</comment>
<sequence>MTTRRRRILRIALPSLLALLLAAFLVGWYLFAGSRARLDGTRQATGLSAAVSIRRDALGTVTIEGKNRTDISYALGYVHAQERFFAMDLMRRMSAGELSALVGPAALKVDLNHRRHRLRAVVEAAYAQMAPAAKHELDRYRDGVNAGLADLRVRPWEYLLLGSQPQPWRSEDSALVIAAMYLDLNSDGRNERELRMAQMRAVLPGSLVDFLLAPDPDWEAPLSGRLSRTPVLPAASVFDLRPLAPTAASTALTATLAPALDAPRPGSNNFAVAGTLTGNGAAMLANDMHLGLRVPNIWFRTRLRYPDAGAPGGQRDVNGVSLPGTPAVIVGSNGQIAWGFTNSYGDWQDWVRVLRDPHDASRYKVPDGWASIETHDEHIRVKGRPDTILKVEDTRWGPIMGQDADGTPLALAWIAGRPHGYNLDLMQLEHTPDVAAALDLAPHLGMPPQNLLVADSHGNIGWTLAGNSIPLRAGIDPLLPSDWSKPGSGWQGWAAAERYPRIENPADGRLWTANNRTVDGDALALLGNGGHDLGARAQQIRDDLRARPSFTPGNLLDIQLDNRAVFLTRWQRLLQHTLAGSTDPALQQLRQLTATWRGRAAVDSVDYRLVRAFRNQVSEAVLAPFAARVKQRYADFSWPGENSAEAAVWTLIHARPPQLLDPRYPDWHALLVDAAKQVTTELGRQPGGLAARSWGERNRADIRHPLSAALPRWLGRHIDMPDQPIPGDNNMPHVAAPGFGASEHLDVAPGHEAEAILNMPGGQSDHPLSPYFGAGHADWANGRPTPLLPGAASHTLTLRPVPEPSPTADARGAATD</sequence>
<dbReference type="GO" id="GO:0017000">
    <property type="term" value="P:antibiotic biosynthetic process"/>
    <property type="evidence" value="ECO:0007669"/>
    <property type="project" value="InterPro"/>
</dbReference>
<dbReference type="PANTHER" id="PTHR34218">
    <property type="entry name" value="PEPTIDASE S45 PENICILLIN AMIDASE"/>
    <property type="match status" value="1"/>
</dbReference>
<protein>
    <submittedName>
        <fullName evidence="8">Penicillin acylase family protein</fullName>
        <ecNumber evidence="8">3.5.1.-</ecNumber>
    </submittedName>
</protein>
<evidence type="ECO:0000256" key="7">
    <source>
        <dbReference type="SAM" id="MobiDB-lite"/>
    </source>
</evidence>
<feature type="region of interest" description="Disordered" evidence="7">
    <location>
        <begin position="783"/>
        <end position="816"/>
    </location>
</feature>
<evidence type="ECO:0000313" key="8">
    <source>
        <dbReference type="EMBL" id="XBS89057.1"/>
    </source>
</evidence>
<evidence type="ECO:0000256" key="6">
    <source>
        <dbReference type="PIRSR" id="PIRSR001227-2"/>
    </source>
</evidence>
<dbReference type="EMBL" id="CP157948">
    <property type="protein sequence ID" value="XBS89057.1"/>
    <property type="molecule type" value="Genomic_DNA"/>
</dbReference>
<evidence type="ECO:0000256" key="4">
    <source>
        <dbReference type="ARBA" id="ARBA00038735"/>
    </source>
</evidence>
<keyword evidence="2 8" id="KW-0378">Hydrolase</keyword>
<reference evidence="8" key="1">
    <citation type="submission" date="2024-06" db="EMBL/GenBank/DDBJ databases">
        <authorList>
            <person name="Sun Y."/>
        </authorList>
    </citation>
    <scope>NUCLEOTIDE SEQUENCE</scope>
    <source>
        <strain evidence="8">IGA1.0</strain>
    </source>
</reference>
<keyword evidence="6" id="KW-0479">Metal-binding</keyword>
<dbReference type="InterPro" id="IPR002692">
    <property type="entry name" value="S45"/>
</dbReference>
<dbReference type="GO" id="GO:0016811">
    <property type="term" value="F:hydrolase activity, acting on carbon-nitrogen (but not peptide) bonds, in linear amides"/>
    <property type="evidence" value="ECO:0007669"/>
    <property type="project" value="InterPro"/>
</dbReference>
<gene>
    <name evidence="8" type="ORF">ABNK63_11690</name>
</gene>
<keyword evidence="6" id="KW-0106">Calcium</keyword>
<dbReference type="InterPro" id="IPR023343">
    <property type="entry name" value="Penicillin_amidase_dom1"/>
</dbReference>
<dbReference type="PIRSF" id="PIRSF001227">
    <property type="entry name" value="Pen_acylase"/>
    <property type="match status" value="1"/>
</dbReference>
<dbReference type="Gene3D" id="1.10.1400.10">
    <property type="match status" value="1"/>
</dbReference>
<comment type="cofactor">
    <cofactor evidence="6">
        <name>Ca(2+)</name>
        <dbReference type="ChEBI" id="CHEBI:29108"/>
    </cofactor>
    <text evidence="6">Binds 1 Ca(2+) ion per dimer.</text>
</comment>
<evidence type="ECO:0000256" key="3">
    <source>
        <dbReference type="ARBA" id="ARBA00023145"/>
    </source>
</evidence>
<dbReference type="Gene3D" id="3.60.20.10">
    <property type="entry name" value="Glutamine Phosphoribosylpyrophosphate, subunit 1, domain 1"/>
    <property type="match status" value="1"/>
</dbReference>
<dbReference type="AlphaFoldDB" id="A0AAU7QHP4"/>
<organism evidence="8">
    <name type="scientific">Rhodanobacter sp. IGA1.0</name>
    <dbReference type="NCBI Taxonomy" id="3158582"/>
    <lineage>
        <taxon>Bacteria</taxon>
        <taxon>Pseudomonadati</taxon>
        <taxon>Pseudomonadota</taxon>
        <taxon>Gammaproteobacteria</taxon>
        <taxon>Lysobacterales</taxon>
        <taxon>Rhodanobacteraceae</taxon>
        <taxon>Rhodanobacter</taxon>
    </lineage>
</organism>
<dbReference type="EC" id="3.5.1.-" evidence="8"/>
<feature type="binding site" evidence="6">
    <location>
        <position position="346"/>
    </location>
    <ligand>
        <name>Ca(2+)</name>
        <dbReference type="ChEBI" id="CHEBI:29108"/>
    </ligand>
</feature>
<dbReference type="InterPro" id="IPR014395">
    <property type="entry name" value="Pen/GL7ACA/AHL_acylase"/>
</dbReference>
<dbReference type="InterPro" id="IPR043146">
    <property type="entry name" value="Penicillin_amidase_N_B-knob"/>
</dbReference>
<dbReference type="SUPFAM" id="SSF56235">
    <property type="entry name" value="N-terminal nucleophile aminohydrolases (Ntn hydrolases)"/>
    <property type="match status" value="1"/>
</dbReference>
<accession>A0AAU7QHP4</accession>
<dbReference type="InterPro" id="IPR043147">
    <property type="entry name" value="Penicillin_amidase_A-knob"/>
</dbReference>
<dbReference type="Gene3D" id="1.10.439.10">
    <property type="entry name" value="Penicillin Amidohydrolase, domain 1"/>
    <property type="match status" value="1"/>
</dbReference>
<evidence type="ECO:0000256" key="1">
    <source>
        <dbReference type="ARBA" id="ARBA00006586"/>
    </source>
</evidence>
<feature type="binding site" evidence="6">
    <location>
        <position position="349"/>
    </location>
    <ligand>
        <name>Ca(2+)</name>
        <dbReference type="ChEBI" id="CHEBI:29108"/>
    </ligand>
</feature>
<feature type="binding site" evidence="6">
    <location>
        <position position="477"/>
    </location>
    <ligand>
        <name>Ca(2+)</name>
        <dbReference type="ChEBI" id="CHEBI:29108"/>
    </ligand>
</feature>
<proteinExistence type="inferred from homology"/>
<keyword evidence="3" id="KW-0865">Zymogen</keyword>
<dbReference type="InterPro" id="IPR029055">
    <property type="entry name" value="Ntn_hydrolases_N"/>
</dbReference>
<dbReference type="GO" id="GO:0046872">
    <property type="term" value="F:metal ion binding"/>
    <property type="evidence" value="ECO:0007669"/>
    <property type="project" value="UniProtKB-KW"/>
</dbReference>
<dbReference type="Gene3D" id="2.30.120.10">
    <property type="match status" value="1"/>
</dbReference>
<feature type="binding site" evidence="6">
    <location>
        <position position="193"/>
    </location>
    <ligand>
        <name>Ca(2+)</name>
        <dbReference type="ChEBI" id="CHEBI:29108"/>
    </ligand>
</feature>
<dbReference type="RefSeq" id="WP_350015720.1">
    <property type="nucleotide sequence ID" value="NZ_CP157948.1"/>
</dbReference>
<name>A0AAU7QHP4_9GAMM</name>
<evidence type="ECO:0000256" key="5">
    <source>
        <dbReference type="PIRSR" id="PIRSR001227-1"/>
    </source>
</evidence>